<organism evidence="1 2">
    <name type="scientific">Dallia pectoralis</name>
    <name type="common">Alaska blackfish</name>
    <dbReference type="NCBI Taxonomy" id="75939"/>
    <lineage>
        <taxon>Eukaryota</taxon>
        <taxon>Metazoa</taxon>
        <taxon>Chordata</taxon>
        <taxon>Craniata</taxon>
        <taxon>Vertebrata</taxon>
        <taxon>Euteleostomi</taxon>
        <taxon>Actinopterygii</taxon>
        <taxon>Neopterygii</taxon>
        <taxon>Teleostei</taxon>
        <taxon>Protacanthopterygii</taxon>
        <taxon>Esociformes</taxon>
        <taxon>Umbridae</taxon>
        <taxon>Dallia</taxon>
    </lineage>
</organism>
<evidence type="ECO:0000313" key="2">
    <source>
        <dbReference type="Proteomes" id="UP001157502"/>
    </source>
</evidence>
<gene>
    <name evidence="1" type="ORF">DPEC_G00316150</name>
</gene>
<name>A0ACC2FCQ5_DALPE</name>
<sequence>MPGCIYRDRNCSLIVDPNASRIKLLSCFLTRRILQTRTAMNTQDIVTTPENTSLWIFGYGSLVWKPDFVYTRSKVGYIEGYSRRFWHGDTFHRGDKDMPGRVVTLVENHDARTWGVAYEVAESLIDESLRRLDVREAVLGGYVTRTVEFTPRGRCQQSLLARVYIATSDNPIYLGPASPTEIAARIAVCRGATGHNVEYLFRLAEFMRLYCPEVEDNHLFSIEAAALALVV</sequence>
<comment type="caution">
    <text evidence="1">The sequence shown here is derived from an EMBL/GenBank/DDBJ whole genome shotgun (WGS) entry which is preliminary data.</text>
</comment>
<keyword evidence="2" id="KW-1185">Reference proteome</keyword>
<dbReference type="EMBL" id="CM055757">
    <property type="protein sequence ID" value="KAJ7989112.1"/>
    <property type="molecule type" value="Genomic_DNA"/>
</dbReference>
<reference evidence="1" key="1">
    <citation type="submission" date="2021-05" db="EMBL/GenBank/DDBJ databases">
        <authorList>
            <person name="Pan Q."/>
            <person name="Jouanno E."/>
            <person name="Zahm M."/>
            <person name="Klopp C."/>
            <person name="Cabau C."/>
            <person name="Louis A."/>
            <person name="Berthelot C."/>
            <person name="Parey E."/>
            <person name="Roest Crollius H."/>
            <person name="Montfort J."/>
            <person name="Robinson-Rechavi M."/>
            <person name="Bouchez O."/>
            <person name="Lampietro C."/>
            <person name="Lopez Roques C."/>
            <person name="Donnadieu C."/>
            <person name="Postlethwait J."/>
            <person name="Bobe J."/>
            <person name="Dillon D."/>
            <person name="Chandos A."/>
            <person name="von Hippel F."/>
            <person name="Guiguen Y."/>
        </authorList>
    </citation>
    <scope>NUCLEOTIDE SEQUENCE</scope>
    <source>
        <strain evidence="1">YG-Jan2019</strain>
    </source>
</reference>
<proteinExistence type="predicted"/>
<protein>
    <submittedName>
        <fullName evidence="1">Uncharacterized protein</fullName>
    </submittedName>
</protein>
<evidence type="ECO:0000313" key="1">
    <source>
        <dbReference type="EMBL" id="KAJ7989112.1"/>
    </source>
</evidence>
<dbReference type="Proteomes" id="UP001157502">
    <property type="component" value="Chromosome 30"/>
</dbReference>
<accession>A0ACC2FCQ5</accession>